<feature type="transmembrane region" description="Helical" evidence="7">
    <location>
        <begin position="42"/>
        <end position="61"/>
    </location>
</feature>
<dbReference type="EMBL" id="CP027850">
    <property type="protein sequence ID" value="AVQ03160.1"/>
    <property type="molecule type" value="Genomic_DNA"/>
</dbReference>
<feature type="transmembrane region" description="Helical" evidence="7">
    <location>
        <begin position="6"/>
        <end position="30"/>
    </location>
</feature>
<keyword evidence="4 7" id="KW-0812">Transmembrane</keyword>
<dbReference type="Pfam" id="PF01914">
    <property type="entry name" value="MarC"/>
    <property type="match status" value="1"/>
</dbReference>
<organism evidence="8 9">
    <name type="scientific">Caulobacter segnis</name>
    <dbReference type="NCBI Taxonomy" id="88688"/>
    <lineage>
        <taxon>Bacteria</taxon>
        <taxon>Pseudomonadati</taxon>
        <taxon>Pseudomonadota</taxon>
        <taxon>Alphaproteobacteria</taxon>
        <taxon>Caulobacterales</taxon>
        <taxon>Caulobacteraceae</taxon>
        <taxon>Caulobacter</taxon>
    </lineage>
</organism>
<dbReference type="InterPro" id="IPR002771">
    <property type="entry name" value="Multi_antbiot-R_MarC"/>
</dbReference>
<name>A0ABN5IVR4_9CAUL</name>
<comment type="subcellular location">
    <subcellularLocation>
        <location evidence="1 7">Cell membrane</location>
        <topology evidence="1 7">Multi-pass membrane protein</topology>
    </subcellularLocation>
</comment>
<protein>
    <recommendedName>
        <fullName evidence="7">UPF0056 membrane protein</fullName>
    </recommendedName>
</protein>
<evidence type="ECO:0000256" key="5">
    <source>
        <dbReference type="ARBA" id="ARBA00022989"/>
    </source>
</evidence>
<dbReference type="Proteomes" id="UP000240527">
    <property type="component" value="Chromosome"/>
</dbReference>
<evidence type="ECO:0000313" key="8">
    <source>
        <dbReference type="EMBL" id="AVQ03160.1"/>
    </source>
</evidence>
<comment type="similarity">
    <text evidence="2 7">Belongs to the UPF0056 (MarC) family.</text>
</comment>
<dbReference type="PANTHER" id="PTHR33508">
    <property type="entry name" value="UPF0056 MEMBRANE PROTEIN YHCE"/>
    <property type="match status" value="1"/>
</dbReference>
<accession>A0ABN5IVR4</accession>
<feature type="transmembrane region" description="Helical" evidence="7">
    <location>
        <begin position="155"/>
        <end position="177"/>
    </location>
</feature>
<keyword evidence="5 7" id="KW-1133">Transmembrane helix</keyword>
<evidence type="ECO:0000256" key="6">
    <source>
        <dbReference type="ARBA" id="ARBA00023136"/>
    </source>
</evidence>
<reference evidence="8 9" key="1">
    <citation type="journal article" date="2015" name="Biotechnol. Bioeng.">
        <title>Genome sequence and phenotypic characterization of Caulobacter segnis.</title>
        <authorList>
            <person name="Patel S."/>
            <person name="Fletcher B."/>
            <person name="Scott D.C."/>
            <person name="Ely B."/>
        </authorList>
    </citation>
    <scope>NUCLEOTIDE SEQUENCE [LARGE SCALE GENOMIC DNA]</scope>
    <source>
        <strain evidence="8 9">TK0059</strain>
    </source>
</reference>
<evidence type="ECO:0000256" key="3">
    <source>
        <dbReference type="ARBA" id="ARBA00022475"/>
    </source>
</evidence>
<dbReference type="NCBIfam" id="TIGR00427">
    <property type="entry name" value="NAAT family transporter"/>
    <property type="match status" value="1"/>
</dbReference>
<keyword evidence="6 7" id="KW-0472">Membrane</keyword>
<gene>
    <name evidence="8" type="ORF">B7G68_15680</name>
</gene>
<feature type="transmembrane region" description="Helical" evidence="7">
    <location>
        <begin position="121"/>
        <end position="143"/>
    </location>
</feature>
<dbReference type="PANTHER" id="PTHR33508:SF1">
    <property type="entry name" value="UPF0056 MEMBRANE PROTEIN YHCE"/>
    <property type="match status" value="1"/>
</dbReference>
<evidence type="ECO:0000256" key="4">
    <source>
        <dbReference type="ARBA" id="ARBA00022692"/>
    </source>
</evidence>
<evidence type="ECO:0000313" key="9">
    <source>
        <dbReference type="Proteomes" id="UP000240527"/>
    </source>
</evidence>
<evidence type="ECO:0000256" key="1">
    <source>
        <dbReference type="ARBA" id="ARBA00004651"/>
    </source>
</evidence>
<sequence>MSIQYLALNFIVALFALINPIGNLPVFAAMTAGAKPKARRRIAVYIGVFIIGLLGIFYLSGLALLQVFGISLSAFRIAGGAILFLLGLDMARNDLNGGDEADELASLADHPSYARRLFERILVPFAIPILIGPGAISTVVIYASETRSMGMDAMAAGMIGICAAAAAVVAVLWATPFISRLLGRVGMTVTVRVLGLILCAMAVQFMIMGAADATHGFIRQDAARPYPVAQ</sequence>
<evidence type="ECO:0000256" key="7">
    <source>
        <dbReference type="RuleBase" id="RU362048"/>
    </source>
</evidence>
<proteinExistence type="inferred from homology"/>
<keyword evidence="9" id="KW-1185">Reference proteome</keyword>
<feature type="transmembrane region" description="Helical" evidence="7">
    <location>
        <begin position="67"/>
        <end position="88"/>
    </location>
</feature>
<dbReference type="RefSeq" id="WP_013080150.1">
    <property type="nucleotide sequence ID" value="NZ_CP027850.1"/>
</dbReference>
<feature type="transmembrane region" description="Helical" evidence="7">
    <location>
        <begin position="189"/>
        <end position="211"/>
    </location>
</feature>
<evidence type="ECO:0000256" key="2">
    <source>
        <dbReference type="ARBA" id="ARBA00009784"/>
    </source>
</evidence>
<keyword evidence="3" id="KW-1003">Cell membrane</keyword>